<keyword evidence="6" id="KW-0520">NAD</keyword>
<evidence type="ECO:0000313" key="14">
    <source>
        <dbReference type="EMBL" id="EPS41688.1"/>
    </source>
</evidence>
<dbReference type="CDD" id="cd05233">
    <property type="entry name" value="SDR_c"/>
    <property type="match status" value="1"/>
</dbReference>
<dbReference type="PANTHER" id="PTHR43161:SF9">
    <property type="entry name" value="SORBITOL DEHYDROGENASE"/>
    <property type="match status" value="1"/>
</dbReference>
<dbReference type="GO" id="GO:0008270">
    <property type="term" value="F:zinc ion binding"/>
    <property type="evidence" value="ECO:0007669"/>
    <property type="project" value="InterPro"/>
</dbReference>
<dbReference type="PROSITE" id="PS00059">
    <property type="entry name" value="ADH_ZINC"/>
    <property type="match status" value="1"/>
</dbReference>
<evidence type="ECO:0000256" key="10">
    <source>
        <dbReference type="ARBA" id="ARBA00030139"/>
    </source>
</evidence>
<dbReference type="GO" id="GO:0046526">
    <property type="term" value="F:D-xylulose reductase activity"/>
    <property type="evidence" value="ECO:0007669"/>
    <property type="project" value="UniProtKB-EC"/>
</dbReference>
<dbReference type="InterPro" id="IPR011032">
    <property type="entry name" value="GroES-like_sf"/>
</dbReference>
<dbReference type="FunFam" id="3.40.50.720:FF:000068">
    <property type="entry name" value="Sorbitol dehydrogenase"/>
    <property type="match status" value="1"/>
</dbReference>
<dbReference type="PRINTS" id="PR00081">
    <property type="entry name" value="GDHRDH"/>
</dbReference>
<comment type="pathway">
    <text evidence="8">Carbohydrate degradation; L-arabinose degradation via L-arabinitol; D-xylulose 5-phosphate from L-arabinose (fungal route): step 4/5.</text>
</comment>
<dbReference type="SMART" id="SM00829">
    <property type="entry name" value="PKS_ER"/>
    <property type="match status" value="1"/>
</dbReference>
<dbReference type="InterPro" id="IPR013149">
    <property type="entry name" value="ADH-like_C"/>
</dbReference>
<evidence type="ECO:0000256" key="4">
    <source>
        <dbReference type="ARBA" id="ARBA00022833"/>
    </source>
</evidence>
<dbReference type="OrthoDB" id="417891at2759"/>
<feature type="region of interest" description="Disordered" evidence="12">
    <location>
        <begin position="335"/>
        <end position="371"/>
    </location>
</feature>
<dbReference type="InterPro" id="IPR045306">
    <property type="entry name" value="SDH-like"/>
</dbReference>
<evidence type="ECO:0000256" key="9">
    <source>
        <dbReference type="ARBA" id="ARBA00026119"/>
    </source>
</evidence>
<dbReference type="Gene3D" id="3.90.180.10">
    <property type="entry name" value="Medium-chain alcohol dehydrogenases, catalytic domain"/>
    <property type="match status" value="1"/>
</dbReference>
<comment type="cofactor">
    <cofactor evidence="1 11">
        <name>Zn(2+)</name>
        <dbReference type="ChEBI" id="CHEBI:29105"/>
    </cofactor>
</comment>
<dbReference type="InterPro" id="IPR020843">
    <property type="entry name" value="ER"/>
</dbReference>
<evidence type="ECO:0000256" key="6">
    <source>
        <dbReference type="ARBA" id="ARBA00023027"/>
    </source>
</evidence>
<dbReference type="AlphaFoldDB" id="S8BQF2"/>
<organism evidence="14 15">
    <name type="scientific">Dactylellina haptotyla (strain CBS 200.50)</name>
    <name type="common">Nematode-trapping fungus</name>
    <name type="synonym">Monacrosporium haptotylum</name>
    <dbReference type="NCBI Taxonomy" id="1284197"/>
    <lineage>
        <taxon>Eukaryota</taxon>
        <taxon>Fungi</taxon>
        <taxon>Dikarya</taxon>
        <taxon>Ascomycota</taxon>
        <taxon>Pezizomycotina</taxon>
        <taxon>Orbiliomycetes</taxon>
        <taxon>Orbiliales</taxon>
        <taxon>Orbiliaceae</taxon>
        <taxon>Dactylellina</taxon>
    </lineage>
</organism>
<dbReference type="GO" id="GO:0006062">
    <property type="term" value="P:sorbitol catabolic process"/>
    <property type="evidence" value="ECO:0007669"/>
    <property type="project" value="TreeGrafter"/>
</dbReference>
<comment type="caution">
    <text evidence="14">The sequence shown here is derived from an EMBL/GenBank/DDBJ whole genome shotgun (WGS) entry which is preliminary data.</text>
</comment>
<dbReference type="InterPro" id="IPR036291">
    <property type="entry name" value="NAD(P)-bd_dom_sf"/>
</dbReference>
<gene>
    <name evidence="14" type="ORF">H072_4414</name>
</gene>
<dbReference type="SUPFAM" id="SSF50129">
    <property type="entry name" value="GroES-like"/>
    <property type="match status" value="1"/>
</dbReference>
<evidence type="ECO:0000256" key="1">
    <source>
        <dbReference type="ARBA" id="ARBA00001947"/>
    </source>
</evidence>
<dbReference type="Pfam" id="PF08240">
    <property type="entry name" value="ADH_N"/>
    <property type="match status" value="1"/>
</dbReference>
<dbReference type="HOGENOM" id="CLU_281183_0_0_1"/>
<reference evidence="14 15" key="1">
    <citation type="journal article" date="2013" name="PLoS Genet.">
        <title>Genomic mechanisms accounting for the adaptation to parasitism in nematode-trapping fungi.</title>
        <authorList>
            <person name="Meerupati T."/>
            <person name="Andersson K.M."/>
            <person name="Friman E."/>
            <person name="Kumar D."/>
            <person name="Tunlid A."/>
            <person name="Ahren D."/>
        </authorList>
    </citation>
    <scope>NUCLEOTIDE SEQUENCE [LARGE SCALE GENOMIC DNA]</scope>
    <source>
        <strain evidence="14 15">CBS 200.50</strain>
    </source>
</reference>
<reference evidence="15" key="2">
    <citation type="submission" date="2013-04" db="EMBL/GenBank/DDBJ databases">
        <title>Genomic mechanisms accounting for the adaptation to parasitism in nematode-trapping fungi.</title>
        <authorList>
            <person name="Ahren D.G."/>
        </authorList>
    </citation>
    <scope>NUCLEOTIDE SEQUENCE [LARGE SCALE GENOMIC DNA]</scope>
    <source>
        <strain evidence="15">CBS 200.50</strain>
    </source>
</reference>
<dbReference type="CDD" id="cd05285">
    <property type="entry name" value="sorbitol_DH"/>
    <property type="match status" value="1"/>
</dbReference>
<evidence type="ECO:0000256" key="3">
    <source>
        <dbReference type="ARBA" id="ARBA00022723"/>
    </source>
</evidence>
<evidence type="ECO:0000256" key="8">
    <source>
        <dbReference type="ARBA" id="ARBA00025713"/>
    </source>
</evidence>
<dbReference type="InterPro" id="IPR013154">
    <property type="entry name" value="ADH-like_N"/>
</dbReference>
<dbReference type="Pfam" id="PF00107">
    <property type="entry name" value="ADH_zinc_N"/>
    <property type="match status" value="1"/>
</dbReference>
<feature type="compositionally biased region" description="Polar residues" evidence="12">
    <location>
        <begin position="342"/>
        <end position="364"/>
    </location>
</feature>
<feature type="compositionally biased region" description="Basic residues" evidence="12">
    <location>
        <begin position="770"/>
        <end position="784"/>
    </location>
</feature>
<evidence type="ECO:0000256" key="11">
    <source>
        <dbReference type="RuleBase" id="RU361277"/>
    </source>
</evidence>
<dbReference type="eggNOG" id="KOG0024">
    <property type="taxonomic scope" value="Eukaryota"/>
</dbReference>
<dbReference type="InterPro" id="IPR002347">
    <property type="entry name" value="SDR_fam"/>
</dbReference>
<comment type="function">
    <text evidence="7">Xylitol dehydrogenase which catalyzes the conversion of xylitol to D-xylulose. Xylose is a major component of hemicelluloses such as xylan. Most fungi utilize D-xylose via three enzymatic reactions, xylose reductase (XR), xylitol dehydrogenase (XDH), and xylulokinase, to form xylulose 5-phosphate, which enters pentose phosphate pathway.</text>
</comment>
<keyword evidence="3 11" id="KW-0479">Metal-binding</keyword>
<dbReference type="EMBL" id="AQGS01000224">
    <property type="protein sequence ID" value="EPS41688.1"/>
    <property type="molecule type" value="Genomic_DNA"/>
</dbReference>
<evidence type="ECO:0000256" key="7">
    <source>
        <dbReference type="ARBA" id="ARBA00024843"/>
    </source>
</evidence>
<dbReference type="EC" id="1.1.1.9" evidence="9"/>
<evidence type="ECO:0000256" key="2">
    <source>
        <dbReference type="ARBA" id="ARBA00008072"/>
    </source>
</evidence>
<protein>
    <recommendedName>
        <fullName evidence="9">D-xylulose reductase</fullName>
        <ecNumber evidence="9">1.1.1.9</ecNumber>
    </recommendedName>
    <alternativeName>
        <fullName evidence="10">Xylitol dehydrogenase A</fullName>
    </alternativeName>
</protein>
<evidence type="ECO:0000256" key="12">
    <source>
        <dbReference type="SAM" id="MobiDB-lite"/>
    </source>
</evidence>
<dbReference type="PANTHER" id="PTHR43161">
    <property type="entry name" value="SORBITOL DEHYDROGENASE"/>
    <property type="match status" value="1"/>
</dbReference>
<dbReference type="GO" id="GO:0003939">
    <property type="term" value="F:L-iditol 2-dehydrogenase (NAD+) activity"/>
    <property type="evidence" value="ECO:0007669"/>
    <property type="project" value="TreeGrafter"/>
</dbReference>
<evidence type="ECO:0000313" key="15">
    <source>
        <dbReference type="Proteomes" id="UP000015100"/>
    </source>
</evidence>
<proteinExistence type="inferred from homology"/>
<keyword evidence="5" id="KW-0560">Oxidoreductase</keyword>
<keyword evidence="15" id="KW-1185">Reference proteome</keyword>
<feature type="domain" description="Enoyl reductase (ER)" evidence="13">
    <location>
        <begin position="2"/>
        <end position="338"/>
    </location>
</feature>
<keyword evidence="4 11" id="KW-0862">Zinc</keyword>
<feature type="compositionally biased region" description="Polar residues" evidence="12">
    <location>
        <begin position="792"/>
        <end position="810"/>
    </location>
</feature>
<dbReference type="eggNOG" id="KOG1200">
    <property type="taxonomic scope" value="Eukaryota"/>
</dbReference>
<evidence type="ECO:0000259" key="13">
    <source>
        <dbReference type="SMART" id="SM00829"/>
    </source>
</evidence>
<dbReference type="InterPro" id="IPR002328">
    <property type="entry name" value="ADH_Zn_CS"/>
</dbReference>
<comment type="similarity">
    <text evidence="2 11">Belongs to the zinc-containing alcohol dehydrogenase family.</text>
</comment>
<accession>S8BQF2</accession>
<dbReference type="SUPFAM" id="SSF51735">
    <property type="entry name" value="NAD(P)-binding Rossmann-fold domains"/>
    <property type="match status" value="2"/>
</dbReference>
<evidence type="ECO:0000256" key="5">
    <source>
        <dbReference type="ARBA" id="ARBA00023002"/>
    </source>
</evidence>
<dbReference type="Proteomes" id="UP000015100">
    <property type="component" value="Unassembled WGS sequence"/>
</dbReference>
<dbReference type="Pfam" id="PF13561">
    <property type="entry name" value="adh_short_C2"/>
    <property type="match status" value="1"/>
</dbReference>
<name>S8BQF2_DACHA</name>
<feature type="compositionally biased region" description="Low complexity" evidence="12">
    <location>
        <begin position="733"/>
        <end position="746"/>
    </location>
</feature>
<dbReference type="STRING" id="1284197.S8BQF2"/>
<dbReference type="Gene3D" id="3.40.50.720">
    <property type="entry name" value="NAD(P)-binding Rossmann-like Domain"/>
    <property type="match status" value="2"/>
</dbReference>
<sequence length="1115" mass="121859">MGGAENLSFVLSKPLDVKFEDRPIPEIKDPREVLVRVRVTGICGSDVHYWQHGRIGDFILTAPMVLGHESAGEIVKVGSAVTDLQPGDRVCMEPGVPCRHCPECKFGKYNLCHDMRFAATPPYDGTLAKYYVLPQDFCYKLPDNVSLEEGALVEPLSVGVHVVKQAQVKPGDSVVVFGAGPVGLLCCSVAKAFGATKIVAVDIVPSRLEFAKSYSATGTFQPTKEGTPVSNAAQIIKENDLGVGADVVIDASGAEPSIQTSIHVARNGGTFVQAGMGRPDITFPITALCVKELTMKGSFRYGAGDYKLAVELLKYGRLSVKELITGEVKFEEAEKAFEEKPNTSPNPEPTTKTTQPRTLEPSQHNSRERFPKNIVKIQSIKSIQAVSVSKETLDKVLQPIVFRQPFKIETAFTYTPPNINFSGKLDINNPRVDEEEADVFAYTEPITKATTSLIVTPHQATAKPFSDLRYIDDFPEEWQEDLPTGYIQRAGKLEAAHIKAAPDEAKKSIKSIAGWEVLTSFEPEASIDNFLVTEEEEETQQADISQFEIKENITYRKDWSPVTEFEDPSLDKVVEEPVAAAEGDPISEGAEEPKPQPAPTQERPKHFRETLIPLLSYPKIEALLPPKEGLIVFTRQTDGRRHVARFERLVAEGYPHATDGDRWQLFIKTIQPDNKAPIAIDSPGGWLIGFSKTDAWRSGRLTYQHLKAAFLDRWGRARRDGDSPIERRMIEAPSSPESVSSYHSGPTKTTIEIDHSNKQKNQIVVSFPDRKRRKSLAGHMRPRHPGGYPTDSMESPYSSDYYTRSPSPSEIDQPPPQPKQPKEVVVVVNEEKALAKVEPASQAVTAPAVPLRPRLLEGRVCAITGASKGIGRAIAMGFAREGAHIVAHYWGTTADSTNDEIVSLAVDIRGAGQGCTIIFGDISDPKTSEMIVKKAIDSFGRLDVLVTTAGMAGVDPMDMAPEDFDRFSAVNYSGTYHLLRLAANQMASQNVDLKPETRKPDYSIICVSSSNPSEIGNHNTPAKAGMAALAHASALSLGSRGIRCNTILAANIERSAESMEGTAEERRNILERIIPLRRLGGSEDIVGPAVFLASAMSRYVTGTTVTVDGGFAGSF</sequence>
<feature type="region of interest" description="Disordered" evidence="12">
    <location>
        <begin position="722"/>
        <end position="823"/>
    </location>
</feature>
<feature type="region of interest" description="Disordered" evidence="12">
    <location>
        <begin position="582"/>
        <end position="604"/>
    </location>
</feature>